<feature type="transmembrane region" description="Helical" evidence="1">
    <location>
        <begin position="60"/>
        <end position="84"/>
    </location>
</feature>
<keyword evidence="4" id="KW-1185">Reference proteome</keyword>
<evidence type="ECO:0000259" key="2">
    <source>
        <dbReference type="Pfam" id="PF04235"/>
    </source>
</evidence>
<accession>A0ABR9B1R8</accession>
<dbReference type="InterPro" id="IPR007349">
    <property type="entry name" value="DUF418"/>
</dbReference>
<feature type="transmembrane region" description="Helical" evidence="1">
    <location>
        <begin position="30"/>
        <end position="48"/>
    </location>
</feature>
<feature type="transmembrane region" description="Helical" evidence="1">
    <location>
        <begin position="172"/>
        <end position="192"/>
    </location>
</feature>
<dbReference type="PANTHER" id="PTHR30590:SF3">
    <property type="entry name" value="HYPOTHETICAL MEMBRANE SPANNING PROTEIN"/>
    <property type="match status" value="1"/>
</dbReference>
<dbReference type="RefSeq" id="WP_192026246.1">
    <property type="nucleotide sequence ID" value="NZ_JACYTN010000016.1"/>
</dbReference>
<proteinExistence type="predicted"/>
<protein>
    <submittedName>
        <fullName evidence="3">DUF418 domain-containing protein</fullName>
    </submittedName>
</protein>
<dbReference type="EMBL" id="JACYTN010000016">
    <property type="protein sequence ID" value="MBD8499928.1"/>
    <property type="molecule type" value="Genomic_DNA"/>
</dbReference>
<comment type="caution">
    <text evidence="3">The sequence shown here is derived from an EMBL/GenBank/DDBJ whole genome shotgun (WGS) entry which is preliminary data.</text>
</comment>
<dbReference type="InterPro" id="IPR052529">
    <property type="entry name" value="Bact_Transport_Assoc"/>
</dbReference>
<name>A0ABR9B1R8_9BACL</name>
<sequence length="210" mass="24082">MECWHPQQVLIQYVDFWTLEGFLRNLLFNGYHPVFPWLCLLLIGMWLGRQPLATYAYRRHLLRITIVLFLSVEILSFGLIYLRVAGINLDTDAYLFGTKPYPPGLFYLVSNVSSSIIAILACMYIAERLANSPVITLLIRTGQMALTIYVWHVVFGIGILILFGWLEHQSLAAALMYAIAFFTLSAIAAYFYRKKFERGPIEQGMRKLCG</sequence>
<feature type="transmembrane region" description="Helical" evidence="1">
    <location>
        <begin position="104"/>
        <end position="126"/>
    </location>
</feature>
<organism evidence="3 4">
    <name type="scientific">Paenibacillus arenosi</name>
    <dbReference type="NCBI Taxonomy" id="2774142"/>
    <lineage>
        <taxon>Bacteria</taxon>
        <taxon>Bacillati</taxon>
        <taxon>Bacillota</taxon>
        <taxon>Bacilli</taxon>
        <taxon>Bacillales</taxon>
        <taxon>Paenibacillaceae</taxon>
        <taxon>Paenibacillus</taxon>
    </lineage>
</organism>
<keyword evidence="1" id="KW-0472">Membrane</keyword>
<evidence type="ECO:0000313" key="4">
    <source>
        <dbReference type="Proteomes" id="UP000634529"/>
    </source>
</evidence>
<reference evidence="3 4" key="1">
    <citation type="submission" date="2020-09" db="EMBL/GenBank/DDBJ databases">
        <title>Paenibacillus sp. CAU 1523 isolated from sand of Haeundae Beach.</title>
        <authorList>
            <person name="Kim W."/>
        </authorList>
    </citation>
    <scope>NUCLEOTIDE SEQUENCE [LARGE SCALE GENOMIC DNA]</scope>
    <source>
        <strain evidence="3 4">CAU 1523</strain>
    </source>
</reference>
<keyword evidence="1" id="KW-1133">Transmembrane helix</keyword>
<gene>
    <name evidence="3" type="ORF">IFO66_16660</name>
</gene>
<evidence type="ECO:0000313" key="3">
    <source>
        <dbReference type="EMBL" id="MBD8499928.1"/>
    </source>
</evidence>
<dbReference type="PANTHER" id="PTHR30590">
    <property type="entry name" value="INNER MEMBRANE PROTEIN"/>
    <property type="match status" value="1"/>
</dbReference>
<evidence type="ECO:0000256" key="1">
    <source>
        <dbReference type="SAM" id="Phobius"/>
    </source>
</evidence>
<dbReference type="Proteomes" id="UP000634529">
    <property type="component" value="Unassembled WGS sequence"/>
</dbReference>
<keyword evidence="1" id="KW-0812">Transmembrane</keyword>
<feature type="domain" description="DUF418" evidence="2">
    <location>
        <begin position="104"/>
        <end position="208"/>
    </location>
</feature>
<feature type="transmembrane region" description="Helical" evidence="1">
    <location>
        <begin position="146"/>
        <end position="166"/>
    </location>
</feature>
<dbReference type="Pfam" id="PF04235">
    <property type="entry name" value="DUF418"/>
    <property type="match status" value="1"/>
</dbReference>